<dbReference type="GO" id="GO:0007155">
    <property type="term" value="P:cell adhesion"/>
    <property type="evidence" value="ECO:0007669"/>
    <property type="project" value="InterPro"/>
</dbReference>
<gene>
    <name evidence="4" type="ORF">MNBD_DELTA04-1726</name>
</gene>
<dbReference type="Pfam" id="PF01297">
    <property type="entry name" value="ZnuA"/>
    <property type="match status" value="1"/>
</dbReference>
<dbReference type="GO" id="GO:0030001">
    <property type="term" value="P:metal ion transport"/>
    <property type="evidence" value="ECO:0007669"/>
    <property type="project" value="InterPro"/>
</dbReference>
<dbReference type="InterPro" id="IPR006127">
    <property type="entry name" value="ZnuA-like"/>
</dbReference>
<evidence type="ECO:0000313" key="4">
    <source>
        <dbReference type="EMBL" id="VAW41058.1"/>
    </source>
</evidence>
<evidence type="ECO:0000256" key="2">
    <source>
        <dbReference type="ARBA" id="ARBA00022448"/>
    </source>
</evidence>
<dbReference type="AlphaFoldDB" id="A0A3B0VBI7"/>
<dbReference type="Gene3D" id="3.40.50.1980">
    <property type="entry name" value="Nitrogenase molybdenum iron protein domain"/>
    <property type="match status" value="2"/>
</dbReference>
<dbReference type="SUPFAM" id="SSF53807">
    <property type="entry name" value="Helical backbone' metal receptor"/>
    <property type="match status" value="1"/>
</dbReference>
<dbReference type="GO" id="GO:0046872">
    <property type="term" value="F:metal ion binding"/>
    <property type="evidence" value="ECO:0007669"/>
    <property type="project" value="InterPro"/>
</dbReference>
<dbReference type="PRINTS" id="PR00690">
    <property type="entry name" value="ADHESNFAMILY"/>
</dbReference>
<proteinExistence type="inferred from homology"/>
<dbReference type="InterPro" id="IPR050492">
    <property type="entry name" value="Bact_metal-bind_prot9"/>
</dbReference>
<evidence type="ECO:0000256" key="3">
    <source>
        <dbReference type="ARBA" id="ARBA00022729"/>
    </source>
</evidence>
<sequence length="310" mass="35002">MKYHLKPSRIQVILTMVTLMRHNFSACFLGFLAFCLACGLPTGAVAGPRQLSVFVSILPEEYFVKRIGGDRVRVEALVRPGQSPETYEPTPQQMARLARTRIYFRIGVPFENGLIPKLIRSMPNLTIIDLRAGLDLLELAGAQSGELDPHTWLDPLLVKKQARLIMETLIRFDPEGTKLYRTNYQQFARDLETLNNRLLTILRPLAGRTVYVFHPAYGYFCRAYNLIQKAVIEHGKRPGGKRLARLIEQARRDRVKVIFVQPQFSSKAAKTIAKAIGGTVVALDPLARDYMVNMKTMAEKLARGLHETAP</sequence>
<comment type="similarity">
    <text evidence="1">Belongs to the bacterial solute-binding protein 9 family.</text>
</comment>
<dbReference type="PANTHER" id="PTHR42953:SF3">
    <property type="entry name" value="HIGH-AFFINITY ZINC UPTAKE SYSTEM PROTEIN ZNUA"/>
    <property type="match status" value="1"/>
</dbReference>
<organism evidence="4">
    <name type="scientific">hydrothermal vent metagenome</name>
    <dbReference type="NCBI Taxonomy" id="652676"/>
    <lineage>
        <taxon>unclassified sequences</taxon>
        <taxon>metagenomes</taxon>
        <taxon>ecological metagenomes</taxon>
    </lineage>
</organism>
<protein>
    <submittedName>
        <fullName evidence="4">Zinc ABC transporter, substrate-binding protein ZnuA</fullName>
    </submittedName>
</protein>
<keyword evidence="2" id="KW-0813">Transport</keyword>
<keyword evidence="3" id="KW-0732">Signal</keyword>
<reference evidence="4" key="1">
    <citation type="submission" date="2018-06" db="EMBL/GenBank/DDBJ databases">
        <authorList>
            <person name="Zhirakovskaya E."/>
        </authorList>
    </citation>
    <scope>NUCLEOTIDE SEQUENCE</scope>
</reference>
<dbReference type="EMBL" id="UOEY01000117">
    <property type="protein sequence ID" value="VAW41058.1"/>
    <property type="molecule type" value="Genomic_DNA"/>
</dbReference>
<name>A0A3B0VBI7_9ZZZZ</name>
<dbReference type="InterPro" id="IPR006128">
    <property type="entry name" value="Lipoprotein_PsaA-like"/>
</dbReference>
<accession>A0A3B0VBI7</accession>
<evidence type="ECO:0000256" key="1">
    <source>
        <dbReference type="ARBA" id="ARBA00011028"/>
    </source>
</evidence>
<dbReference type="PANTHER" id="PTHR42953">
    <property type="entry name" value="HIGH-AFFINITY ZINC UPTAKE SYSTEM PROTEIN ZNUA-RELATED"/>
    <property type="match status" value="1"/>
</dbReference>